<evidence type="ECO:0000256" key="1">
    <source>
        <dbReference type="SAM" id="MobiDB-lite"/>
    </source>
</evidence>
<proteinExistence type="predicted"/>
<evidence type="ECO:0000259" key="2">
    <source>
        <dbReference type="PROSITE" id="PS50937"/>
    </source>
</evidence>
<feature type="compositionally biased region" description="Gly residues" evidence="1">
    <location>
        <begin position="241"/>
        <end position="253"/>
    </location>
</feature>
<feature type="region of interest" description="Disordered" evidence="1">
    <location>
        <begin position="1386"/>
        <end position="1436"/>
    </location>
</feature>
<dbReference type="Gene3D" id="1.10.1660.10">
    <property type="match status" value="1"/>
</dbReference>
<feature type="domain" description="HTH merR-type" evidence="2">
    <location>
        <begin position="66"/>
        <end position="105"/>
    </location>
</feature>
<dbReference type="GO" id="GO:0006355">
    <property type="term" value="P:regulation of DNA-templated transcription"/>
    <property type="evidence" value="ECO:0007669"/>
    <property type="project" value="InterPro"/>
</dbReference>
<gene>
    <name evidence="3" type="ORF">A2782_02670</name>
</gene>
<name>A0A1G1V1T8_9BACT</name>
<dbReference type="GO" id="GO:0003677">
    <property type="term" value="F:DNA binding"/>
    <property type="evidence" value="ECO:0007669"/>
    <property type="project" value="InterPro"/>
</dbReference>
<dbReference type="Proteomes" id="UP000177967">
    <property type="component" value="Unassembled WGS sequence"/>
</dbReference>
<accession>A0A1G1V1T8</accession>
<sequence length="1862" mass="188791">MSAKIFDLLTNPIARRRLRRVLRSRVHSVVLAKAGIQKYLCSIDSRFRGNDRWGRGNDSPLPTHRLISIHDAAKYIGVSPDTLRNWGKAGKLTPLRTQGGQRRYRLRELNQLIAIRQPVFYQQVKDGVTLSNQNHKSRMPAIAQTPTNVVAKFISRLPRRAWRRINSAITTNAGRPITTLGDKAAILLSLGIVGVITVSVWSGVSLAAKRHNKGVIPAQAGIQKDFWIPGQARNDRWGRGNDNGGGNDKGGGGQVLSAADRLGSVGGILSTSDESGNLQLEITVPTKIEGGLQIGGKEVLPASEVVSSLQGKVGALKLVAGTDISIDGLTITDTSKLDTIRGRGGCSACITNADVADDLTLSGGTINNTAIGASTASTGAFTTLAVSSTLAVTGATTLSSTLTVSGASTLSSTLAVTGATTLNGNVTLGDATSDSLTFTGRAASNFIPTTTGTYDLGSSDLKWSRLYLTGVATIGGQSTFTSAPTGTGVGDGVIYINPASSDSSYTLFGIAVNGTEKLRMDADGNITVQGTVIGASGQGIGYWQRSSTTISPATANDIVSYSSNNTTNALAVTATGASTNAINFTADSVTTGNGLSLSVDGLTTGNGISLTSTSTAGGASGASYLLNLARSGTNSNASHTAYGLYSAVTDTGTTSTNIAGYFSASGASTNYGLLVNAGNVGIGTITPSSVLTVSGTMTQSGGATSINDSSNYNTTINTGTSTGAVSIGNSSAGAIALSTSSTFGVTTTTSAQTYTSANVSGTTTSSGFVFTDNATLTGTAAYIGSTGVTTGTLLNVDTGSANTLTTGKLLSLTSAATSLTSGSLLSSSYTGTVGSGWTGGLNIFDYSPSSAPSTAPTGDILRVTLGANATNFAGNLLNLTDNSTSIFSVSKAAVTASIPFNQTSSGDVSLAYDMTFINPTASYITSAAPLYLVAGESFNSSDLTLRTYNLGEIVLDSAVTTGNGVNFNNATLTTGVGVNIASTTLTTGKLVNIAPTFAGAAVTGYGQYINGADSTTSANTDYNLYSTLALSGTAAKIGVGLYSTVTSSSTTGDTLIAADLASSSTGVLGATTRSNYGLRSIPVNSGANNNASSIINMYGGYFNPQSTGPTTGTTSVYGLYAKTLATHASDAGTVNQYGLYVANDATASTNGTSTKYGLYIEALSGADSNYGAYFGSNVGINTTTPGGRLDVAGTTDAFGLKLSQASTAITTAANTLLNVSSATADTSNHLVLIENTSATSNYGNGGADSGIVKITSSSTGTVGTTTTNPNVAGLFVSTADGDTISTLVRNAATTITMADVGTVGAQADPGVLTVEGADTTNVTLYNLIAAYNSTTRSDAASVFRVRADGNVYGEAAFNSTGADYAEYFPTKDTTIGTGEIVSISQPVIPSPSTSLRTGSAEGSNVIPDPVGDPKIDSGSGAGMTGADDKGTISRSSTPYDKKILGVISDNPSVVGNAAGGKHENDPHYKLVGLLGQVNVKVSAENGPIEKGDYLTSSSTPGVAMKATRPGQVIGKALEGFDSSSCVIPAEVEGEVGMTGLCQGKILTFVNPTFADPGDVLATLMLDSTGNVVADFSPRLPENRGMNSANTNVGADGATTNSVIPALPVVIPAEAGIYTDTNGSPTGSWMTTLQLLSSRLDELEKKTSVIASDSGAISASASTSEINFAPSLDAQTESLLIQKGLTVLGASNFNEVGVTGNLTVGLLQISSTLEGERAINCATTKVGADGATTDCSSGLQSAPASTSLRVLGTLKFQDAFGDGVSIDQYGNVKIAGTVTAKKYNVGTTDANSTSLGSGVIPAGATSVTISTTAVTSSSAIFVTPETKTSRTLAVTEKISGKSFKVEITETRTTDLKFKWFIVN</sequence>
<dbReference type="STRING" id="1797513.A2782_02670"/>
<dbReference type="InterPro" id="IPR000551">
    <property type="entry name" value="MerR-type_HTH_dom"/>
</dbReference>
<dbReference type="Gene3D" id="2.40.300.10">
    <property type="entry name" value="Head decoration protein D"/>
    <property type="match status" value="1"/>
</dbReference>
<protein>
    <recommendedName>
        <fullName evidence="2">HTH merR-type domain-containing protein</fullName>
    </recommendedName>
</protein>
<dbReference type="Pfam" id="PF00376">
    <property type="entry name" value="MerR"/>
    <property type="match status" value="1"/>
</dbReference>
<dbReference type="SUPFAM" id="SSF46955">
    <property type="entry name" value="Putative DNA-binding domain"/>
    <property type="match status" value="1"/>
</dbReference>
<evidence type="ECO:0000313" key="4">
    <source>
        <dbReference type="Proteomes" id="UP000177967"/>
    </source>
</evidence>
<feature type="region of interest" description="Disordered" evidence="1">
    <location>
        <begin position="233"/>
        <end position="253"/>
    </location>
</feature>
<dbReference type="InterPro" id="IPR009061">
    <property type="entry name" value="DNA-bd_dom_put_sf"/>
</dbReference>
<organism evidence="3 4">
    <name type="scientific">Candidatus Blackburnbacteria bacterium RIFCSPHIGHO2_01_FULL_43_15b</name>
    <dbReference type="NCBI Taxonomy" id="1797513"/>
    <lineage>
        <taxon>Bacteria</taxon>
        <taxon>Candidatus Blackburniibacteriota</taxon>
    </lineage>
</organism>
<comment type="caution">
    <text evidence="3">The sequence shown here is derived from an EMBL/GenBank/DDBJ whole genome shotgun (WGS) entry which is preliminary data.</text>
</comment>
<reference evidence="3 4" key="1">
    <citation type="journal article" date="2016" name="Nat. Commun.">
        <title>Thousands of microbial genomes shed light on interconnected biogeochemical processes in an aquifer system.</title>
        <authorList>
            <person name="Anantharaman K."/>
            <person name="Brown C.T."/>
            <person name="Hug L.A."/>
            <person name="Sharon I."/>
            <person name="Castelle C.J."/>
            <person name="Probst A.J."/>
            <person name="Thomas B.C."/>
            <person name="Singh A."/>
            <person name="Wilkins M.J."/>
            <person name="Karaoz U."/>
            <person name="Brodie E.L."/>
            <person name="Williams K.H."/>
            <person name="Hubbard S.S."/>
            <person name="Banfield J.F."/>
        </authorList>
    </citation>
    <scope>NUCLEOTIDE SEQUENCE [LARGE SCALE GENOMIC DNA]</scope>
</reference>
<evidence type="ECO:0000313" key="3">
    <source>
        <dbReference type="EMBL" id="OGY09352.1"/>
    </source>
</evidence>
<dbReference type="EMBL" id="MHBW01000011">
    <property type="protein sequence ID" value="OGY09352.1"/>
    <property type="molecule type" value="Genomic_DNA"/>
</dbReference>
<dbReference type="CDD" id="cd04762">
    <property type="entry name" value="HTH_MerR-trunc"/>
    <property type="match status" value="1"/>
</dbReference>
<dbReference type="SMART" id="SM00422">
    <property type="entry name" value="HTH_MERR"/>
    <property type="match status" value="1"/>
</dbReference>
<dbReference type="PROSITE" id="PS50937">
    <property type="entry name" value="HTH_MERR_2"/>
    <property type="match status" value="1"/>
</dbReference>